<evidence type="ECO:0000259" key="6">
    <source>
        <dbReference type="PROSITE" id="PS50850"/>
    </source>
</evidence>
<feature type="transmembrane region" description="Helical" evidence="5">
    <location>
        <begin position="283"/>
        <end position="302"/>
    </location>
</feature>
<feature type="transmembrane region" description="Helical" evidence="5">
    <location>
        <begin position="12"/>
        <end position="33"/>
    </location>
</feature>
<dbReference type="KEGG" id="hbs:IPV69_22505"/>
<dbReference type="InterPro" id="IPR036259">
    <property type="entry name" value="MFS_trans_sf"/>
</dbReference>
<dbReference type="InterPro" id="IPR011701">
    <property type="entry name" value="MFS"/>
</dbReference>
<reference evidence="7 8" key="1">
    <citation type="submission" date="2020-10" db="EMBL/GenBank/DDBJ databases">
        <title>Wide distribution of Phycisphaera-like planctomycetes from WD2101 soil group in peatlands and genome analysis of the first cultivated representative.</title>
        <authorList>
            <person name="Dedysh S.N."/>
            <person name="Beletsky A.V."/>
            <person name="Ivanova A."/>
            <person name="Kulichevskaya I.S."/>
            <person name="Suzina N.E."/>
            <person name="Philippov D.A."/>
            <person name="Rakitin A.L."/>
            <person name="Mardanov A.V."/>
            <person name="Ravin N.V."/>
        </authorList>
    </citation>
    <scope>NUCLEOTIDE SEQUENCE [LARGE SCALE GENOMIC DNA]</scope>
    <source>
        <strain evidence="7 8">M1803</strain>
    </source>
</reference>
<keyword evidence="2 5" id="KW-0812">Transmembrane</keyword>
<feature type="transmembrane region" description="Helical" evidence="5">
    <location>
        <begin position="375"/>
        <end position="398"/>
    </location>
</feature>
<dbReference type="Gene3D" id="1.20.1250.20">
    <property type="entry name" value="MFS general substrate transporter like domains"/>
    <property type="match status" value="2"/>
</dbReference>
<dbReference type="PANTHER" id="PTHR43826:SF8">
    <property type="entry name" value="MAJOR FACILITATOR SUPERFAMILY (MFS) PROFILE DOMAIN-CONTAINING PROTEIN"/>
    <property type="match status" value="1"/>
</dbReference>
<dbReference type="GO" id="GO:0016020">
    <property type="term" value="C:membrane"/>
    <property type="evidence" value="ECO:0007669"/>
    <property type="project" value="InterPro"/>
</dbReference>
<evidence type="ECO:0000256" key="5">
    <source>
        <dbReference type="SAM" id="Phobius"/>
    </source>
</evidence>
<dbReference type="EMBL" id="CP063458">
    <property type="protein sequence ID" value="QOV88968.1"/>
    <property type="molecule type" value="Genomic_DNA"/>
</dbReference>
<comment type="subcellular location">
    <subcellularLocation>
        <location evidence="1">Endomembrane system</location>
        <topology evidence="1">Multi-pass membrane protein</topology>
    </subcellularLocation>
</comment>
<dbReference type="InterPro" id="IPR020846">
    <property type="entry name" value="MFS_dom"/>
</dbReference>
<feature type="transmembrane region" description="Helical" evidence="5">
    <location>
        <begin position="135"/>
        <end position="155"/>
    </location>
</feature>
<dbReference type="GO" id="GO:0035435">
    <property type="term" value="P:phosphate ion transmembrane transport"/>
    <property type="evidence" value="ECO:0007669"/>
    <property type="project" value="TreeGrafter"/>
</dbReference>
<dbReference type="Pfam" id="PF07690">
    <property type="entry name" value="MFS_1"/>
    <property type="match status" value="1"/>
</dbReference>
<gene>
    <name evidence="7" type="ORF">IPV69_22505</name>
</gene>
<dbReference type="AlphaFoldDB" id="A0A7M2WTX6"/>
<feature type="transmembrane region" description="Helical" evidence="5">
    <location>
        <begin position="94"/>
        <end position="114"/>
    </location>
</feature>
<dbReference type="Proteomes" id="UP000593765">
    <property type="component" value="Chromosome"/>
</dbReference>
<keyword evidence="3 5" id="KW-1133">Transmembrane helix</keyword>
<dbReference type="GO" id="GO:0061513">
    <property type="term" value="F:glucose 6-phosphate:phosphate antiporter activity"/>
    <property type="evidence" value="ECO:0007669"/>
    <property type="project" value="TreeGrafter"/>
</dbReference>
<dbReference type="PIRSF" id="PIRSF002808">
    <property type="entry name" value="Hexose_phosphate_transp"/>
    <property type="match status" value="1"/>
</dbReference>
<evidence type="ECO:0000256" key="1">
    <source>
        <dbReference type="ARBA" id="ARBA00004127"/>
    </source>
</evidence>
<evidence type="ECO:0000313" key="7">
    <source>
        <dbReference type="EMBL" id="QOV88968.1"/>
    </source>
</evidence>
<dbReference type="InterPro" id="IPR000849">
    <property type="entry name" value="Sugar_P_transporter"/>
</dbReference>
<evidence type="ECO:0000256" key="4">
    <source>
        <dbReference type="ARBA" id="ARBA00023136"/>
    </source>
</evidence>
<dbReference type="GO" id="GO:0012505">
    <property type="term" value="C:endomembrane system"/>
    <property type="evidence" value="ECO:0007669"/>
    <property type="project" value="UniProtKB-SubCell"/>
</dbReference>
<name>A0A7M2WTX6_9BACT</name>
<keyword evidence="4 5" id="KW-0472">Membrane</keyword>
<feature type="domain" description="Major facilitator superfamily (MFS) profile" evidence="6">
    <location>
        <begin position="15"/>
        <end position="434"/>
    </location>
</feature>
<evidence type="ECO:0000313" key="8">
    <source>
        <dbReference type="Proteomes" id="UP000593765"/>
    </source>
</evidence>
<keyword evidence="8" id="KW-1185">Reference proteome</keyword>
<sequence length="434" mass="45615">MPTTSRHLRRWQTITLTLLVIGYAGYYLCRANLSATTPMIIDELRAKGIPDPKVSLGDITALGTLLYAIGKFFAGVSGDLLGGRRNFLGGMGGAILFTALFALSGSLPLMTLAWMGNRFVQSFGWPALVRLGGRWSHYSVHGFVLGLLSLSYLFGDAASRLFMGVLIDAGLGWRAIFFTNAGIVGGLFVVTWFALRESPRAVGEPDFPPNPSNVYAATPATTAESLAVDHVSLTSLLVPLLRSPAFWTVCLLSLAMTLLRETFNNWTPTYFTEVLKLGKGAAASNSAWFPLLGGIAVVVFGLLSDRLGKAGRSACMAAGLAMTGATLWLMAGVTNPVFGVVLVAVAGFMLIGPYSFLAGAMALDFGGRRGAATAAGIIDGVGYLAGVLAGSAVARLATSDGWDAVFHVLAGVAWMTAAVSAISMVLQIRTRKGT</sequence>
<feature type="transmembrane region" description="Helical" evidence="5">
    <location>
        <begin position="314"/>
        <end position="331"/>
    </location>
</feature>
<organism evidence="7 8">
    <name type="scientific">Humisphaera borealis</name>
    <dbReference type="NCBI Taxonomy" id="2807512"/>
    <lineage>
        <taxon>Bacteria</taxon>
        <taxon>Pseudomonadati</taxon>
        <taxon>Planctomycetota</taxon>
        <taxon>Phycisphaerae</taxon>
        <taxon>Tepidisphaerales</taxon>
        <taxon>Tepidisphaeraceae</taxon>
        <taxon>Humisphaera</taxon>
    </lineage>
</organism>
<protein>
    <submittedName>
        <fullName evidence="7">MFS transporter</fullName>
    </submittedName>
</protein>
<dbReference type="PANTHER" id="PTHR43826">
    <property type="entry name" value="GLUCOSE-6-PHOSPHATE EXCHANGER SLC37A4"/>
    <property type="match status" value="1"/>
</dbReference>
<feature type="transmembrane region" description="Helical" evidence="5">
    <location>
        <begin position="404"/>
        <end position="426"/>
    </location>
</feature>
<proteinExistence type="predicted"/>
<feature type="transmembrane region" description="Helical" evidence="5">
    <location>
        <begin position="54"/>
        <end position="74"/>
    </location>
</feature>
<evidence type="ECO:0000256" key="3">
    <source>
        <dbReference type="ARBA" id="ARBA00022989"/>
    </source>
</evidence>
<accession>A0A7M2WTX6</accession>
<dbReference type="RefSeq" id="WP_206291979.1">
    <property type="nucleotide sequence ID" value="NZ_CP063458.1"/>
</dbReference>
<feature type="transmembrane region" description="Helical" evidence="5">
    <location>
        <begin position="175"/>
        <end position="195"/>
    </location>
</feature>
<dbReference type="PROSITE" id="PS50850">
    <property type="entry name" value="MFS"/>
    <property type="match status" value="1"/>
</dbReference>
<evidence type="ECO:0000256" key="2">
    <source>
        <dbReference type="ARBA" id="ARBA00022692"/>
    </source>
</evidence>
<feature type="transmembrane region" description="Helical" evidence="5">
    <location>
        <begin position="337"/>
        <end position="363"/>
    </location>
</feature>
<dbReference type="InterPro" id="IPR051337">
    <property type="entry name" value="OPA_Antiporter"/>
</dbReference>
<dbReference type="SUPFAM" id="SSF103473">
    <property type="entry name" value="MFS general substrate transporter"/>
    <property type="match status" value="1"/>
</dbReference>